<reference evidence="4 5" key="1">
    <citation type="submission" date="2021-11" db="EMBL/GenBank/DDBJ databases">
        <title>Draft genome sequence of Actinomycetospora sp. SF1 isolated from the rhizosphere soil.</title>
        <authorList>
            <person name="Duangmal K."/>
            <person name="Chantavorakit T."/>
        </authorList>
    </citation>
    <scope>NUCLEOTIDE SEQUENCE [LARGE SCALE GENOMIC DNA]</scope>
    <source>
        <strain evidence="4 5">TBRC 5722</strain>
    </source>
</reference>
<dbReference type="EMBL" id="JAJNDB010000004">
    <property type="protein sequence ID" value="MCD2195379.1"/>
    <property type="molecule type" value="Genomic_DNA"/>
</dbReference>
<keyword evidence="2" id="KW-0472">Membrane</keyword>
<dbReference type="Proteomes" id="UP001199469">
    <property type="component" value="Unassembled WGS sequence"/>
</dbReference>
<feature type="region of interest" description="Disordered" evidence="1">
    <location>
        <begin position="1"/>
        <end position="26"/>
    </location>
</feature>
<accession>A0ABS8PB80</accession>
<evidence type="ECO:0000313" key="4">
    <source>
        <dbReference type="EMBL" id="MCD2195379.1"/>
    </source>
</evidence>
<name>A0ABS8PB80_9PSEU</name>
<feature type="domain" description="DUF4185" evidence="3">
    <location>
        <begin position="93"/>
        <end position="427"/>
    </location>
</feature>
<gene>
    <name evidence="4" type="ORF">LQ327_18580</name>
</gene>
<sequence length="438" mass="47885">MTLRRVGSHVARRTPDRAHRRTRRRRRVRRRIGLAVLGVASVAAAALVVVGIPMARPPDRGPEAPPPAAPRWAVDPAATDEVSDLIGPDAAGGDTLARFGVGGTDLGHMFTVDGRLAIAFGDTYGGPPSPGNFFAVPHQDWRSNVLGFIDPPASPRDGLALSDMITDRPGHAAELLHSRKQDGVERTVIPTYGISVGNRMLLHYMSVRRFTRPGRWTLNDAGVAVSDDGGHTWTRPASAVWPGDTRFGQVAYVRPGGPDDPRAPDTFPVPGEPDLMRMYPGPQSPAPSPWVYVYGIPGGRYGDVSLALVRADRMLDRSAYRYWNGSGWSTSEQDAAPLVHGPVGELSVRWNSFYRRWLMMYLVDPTGQIVMRTATTPTGPWSDAQVVTTTHDHPESYAPYLIPGWTDGPDIWFTMSEYTTYRVTAMHAQLRARPPAGS</sequence>
<organism evidence="4 5">
    <name type="scientific">Actinomycetospora endophytica</name>
    <dbReference type="NCBI Taxonomy" id="2291215"/>
    <lineage>
        <taxon>Bacteria</taxon>
        <taxon>Bacillati</taxon>
        <taxon>Actinomycetota</taxon>
        <taxon>Actinomycetes</taxon>
        <taxon>Pseudonocardiales</taxon>
        <taxon>Pseudonocardiaceae</taxon>
        <taxon>Actinomycetospora</taxon>
    </lineage>
</organism>
<evidence type="ECO:0000313" key="5">
    <source>
        <dbReference type="Proteomes" id="UP001199469"/>
    </source>
</evidence>
<keyword evidence="2" id="KW-0812">Transmembrane</keyword>
<evidence type="ECO:0000259" key="3">
    <source>
        <dbReference type="Pfam" id="PF13810"/>
    </source>
</evidence>
<keyword evidence="5" id="KW-1185">Reference proteome</keyword>
<dbReference type="InterPro" id="IPR025442">
    <property type="entry name" value="DUF4185"/>
</dbReference>
<evidence type="ECO:0000256" key="2">
    <source>
        <dbReference type="SAM" id="Phobius"/>
    </source>
</evidence>
<protein>
    <submittedName>
        <fullName evidence="4">DUF4185 domain-containing protein</fullName>
    </submittedName>
</protein>
<comment type="caution">
    <text evidence="4">The sequence shown here is derived from an EMBL/GenBank/DDBJ whole genome shotgun (WGS) entry which is preliminary data.</text>
</comment>
<feature type="transmembrane region" description="Helical" evidence="2">
    <location>
        <begin position="32"/>
        <end position="55"/>
    </location>
</feature>
<proteinExistence type="predicted"/>
<keyword evidence="2" id="KW-1133">Transmembrane helix</keyword>
<dbReference type="Pfam" id="PF13810">
    <property type="entry name" value="DUF4185"/>
    <property type="match status" value="1"/>
</dbReference>
<evidence type="ECO:0000256" key="1">
    <source>
        <dbReference type="SAM" id="MobiDB-lite"/>
    </source>
</evidence>